<sequence>MIRALLAVALALSAAAASADGWPEHSIKLIVPSAAGGSVDRLARSLGDRLSKRLGQPVVVENRAGAGGAIATEGVATSKPDGYTLLLGTIAGLATNVSLEHLRYDPLKDFAPISLVATQDFVLCVGPQVPANSVQDVLAMARAKPRSVAYASAGRGTGSHLSGELLGQMAKVQLLHVPYKGMSQATTDVVGGQVPIVFSSLASAQALVAANKLKALAVTGRKRAPMFPGVPTLAESGVKGYESSTWYGLVAPAATPAPVLRKLGEEVRAILKDRDLQKTLDDEGIVLVGSDAQGFHDFMKHEIDKWRTVARSAGLKAE</sequence>
<dbReference type="Proteomes" id="UP000541185">
    <property type="component" value="Unassembled WGS sequence"/>
</dbReference>
<dbReference type="PANTHER" id="PTHR42928">
    <property type="entry name" value="TRICARBOXYLATE-BINDING PROTEIN"/>
    <property type="match status" value="1"/>
</dbReference>
<feature type="chain" id="PRO_5032874956" evidence="2">
    <location>
        <begin position="20"/>
        <end position="318"/>
    </location>
</feature>
<dbReference type="CDD" id="cd13578">
    <property type="entry name" value="PBP2_Bug27"/>
    <property type="match status" value="1"/>
</dbReference>
<evidence type="ECO:0000256" key="1">
    <source>
        <dbReference type="ARBA" id="ARBA00006987"/>
    </source>
</evidence>
<evidence type="ECO:0000256" key="2">
    <source>
        <dbReference type="SAM" id="SignalP"/>
    </source>
</evidence>
<dbReference type="Gene3D" id="3.40.190.10">
    <property type="entry name" value="Periplasmic binding protein-like II"/>
    <property type="match status" value="1"/>
</dbReference>
<dbReference type="InterPro" id="IPR005064">
    <property type="entry name" value="BUG"/>
</dbReference>
<dbReference type="EMBL" id="JABBFX010000003">
    <property type="protein sequence ID" value="NML47581.1"/>
    <property type="molecule type" value="Genomic_DNA"/>
</dbReference>
<proteinExistence type="inferred from homology"/>
<evidence type="ECO:0000313" key="3">
    <source>
        <dbReference type="EMBL" id="NML47581.1"/>
    </source>
</evidence>
<dbReference type="RefSeq" id="WP_169421848.1">
    <property type="nucleotide sequence ID" value="NZ_JABBFX010000003.1"/>
</dbReference>
<dbReference type="Pfam" id="PF03401">
    <property type="entry name" value="TctC"/>
    <property type="match status" value="1"/>
</dbReference>
<keyword evidence="4" id="KW-1185">Reference proteome</keyword>
<protein>
    <submittedName>
        <fullName evidence="3">Tripartite tricarboxylate transporter substrate binding protein</fullName>
    </submittedName>
</protein>
<keyword evidence="2" id="KW-0732">Signal</keyword>
<comment type="caution">
    <text evidence="3">The sequence shown here is derived from an EMBL/GenBank/DDBJ whole genome shotgun (WGS) entry which is preliminary data.</text>
</comment>
<dbReference type="PIRSF" id="PIRSF017082">
    <property type="entry name" value="YflP"/>
    <property type="match status" value="1"/>
</dbReference>
<gene>
    <name evidence="3" type="ORF">HHL11_27780</name>
</gene>
<dbReference type="SUPFAM" id="SSF53850">
    <property type="entry name" value="Periplasmic binding protein-like II"/>
    <property type="match status" value="1"/>
</dbReference>
<dbReference type="PANTHER" id="PTHR42928:SF5">
    <property type="entry name" value="BLR1237 PROTEIN"/>
    <property type="match status" value="1"/>
</dbReference>
<dbReference type="AlphaFoldDB" id="A0A848HDZ8"/>
<accession>A0A848HDZ8</accession>
<dbReference type="InterPro" id="IPR042100">
    <property type="entry name" value="Bug_dom1"/>
</dbReference>
<comment type="similarity">
    <text evidence="1">Belongs to the UPF0065 (bug) family.</text>
</comment>
<reference evidence="3 4" key="1">
    <citation type="submission" date="2020-04" db="EMBL/GenBank/DDBJ databases">
        <title>Ramlibacter sp. G-1-2-2 isolated from soil.</title>
        <authorList>
            <person name="Dahal R.H."/>
        </authorList>
    </citation>
    <scope>NUCLEOTIDE SEQUENCE [LARGE SCALE GENOMIC DNA]</scope>
    <source>
        <strain evidence="3 4">G-1-2-2</strain>
    </source>
</reference>
<dbReference type="Gene3D" id="3.40.190.150">
    <property type="entry name" value="Bordetella uptake gene, domain 1"/>
    <property type="match status" value="1"/>
</dbReference>
<feature type="signal peptide" evidence="2">
    <location>
        <begin position="1"/>
        <end position="19"/>
    </location>
</feature>
<name>A0A848HDZ8_9BURK</name>
<evidence type="ECO:0000313" key="4">
    <source>
        <dbReference type="Proteomes" id="UP000541185"/>
    </source>
</evidence>
<organism evidence="3 4">
    <name type="scientific">Ramlibacter agri</name>
    <dbReference type="NCBI Taxonomy" id="2728837"/>
    <lineage>
        <taxon>Bacteria</taxon>
        <taxon>Pseudomonadati</taxon>
        <taxon>Pseudomonadota</taxon>
        <taxon>Betaproteobacteria</taxon>
        <taxon>Burkholderiales</taxon>
        <taxon>Comamonadaceae</taxon>
        <taxon>Ramlibacter</taxon>
    </lineage>
</organism>